<comment type="similarity">
    <text evidence="2 5">Belongs to the sulfotransferase 1 family.</text>
</comment>
<evidence type="ECO:0000256" key="5">
    <source>
        <dbReference type="RuleBase" id="RU361155"/>
    </source>
</evidence>
<reference evidence="8" key="2">
    <citation type="submission" date="2025-09" db="UniProtKB">
        <authorList>
            <consortium name="Ensembl"/>
        </authorList>
    </citation>
    <scope>IDENTIFICATION</scope>
</reference>
<evidence type="ECO:0000313" key="9">
    <source>
        <dbReference type="Proteomes" id="UP000694380"/>
    </source>
</evidence>
<dbReference type="Gene3D" id="3.40.50.300">
    <property type="entry name" value="P-loop containing nucleotide triphosphate hydrolases"/>
    <property type="match status" value="1"/>
</dbReference>
<dbReference type="GeneTree" id="ENSGT00940000159269"/>
<keyword evidence="4 5" id="KW-0808">Transferase</keyword>
<evidence type="ECO:0000313" key="8">
    <source>
        <dbReference type="Ensembl" id="ENSCPBP00000008851.1"/>
    </source>
</evidence>
<evidence type="ECO:0000259" key="7">
    <source>
        <dbReference type="Pfam" id="PF00685"/>
    </source>
</evidence>
<keyword evidence="9" id="KW-1185">Reference proteome</keyword>
<protein>
    <recommendedName>
        <fullName evidence="5">Sulfotransferase</fullName>
        <ecNumber evidence="5">2.8.2.-</ecNumber>
    </recommendedName>
</protein>
<name>A0A8C3FME1_CHRPI</name>
<dbReference type="EC" id="2.8.2.-" evidence="5"/>
<evidence type="ECO:0000256" key="6">
    <source>
        <dbReference type="SAM" id="MobiDB-lite"/>
    </source>
</evidence>
<evidence type="ECO:0000256" key="4">
    <source>
        <dbReference type="ARBA" id="ARBA00022679"/>
    </source>
</evidence>
<proteinExistence type="inferred from homology"/>
<evidence type="ECO:0000256" key="2">
    <source>
        <dbReference type="ARBA" id="ARBA00005771"/>
    </source>
</evidence>
<dbReference type="SUPFAM" id="SSF52540">
    <property type="entry name" value="P-loop containing nucleoside triphosphate hydrolases"/>
    <property type="match status" value="1"/>
</dbReference>
<dbReference type="InterPro" id="IPR000863">
    <property type="entry name" value="Sulfotransferase_dom"/>
</dbReference>
<accession>A0A8C3FME1</accession>
<keyword evidence="3" id="KW-0963">Cytoplasm</keyword>
<sequence length="437" mass="48847">EDLLLGVQVCLCPCPAMAREYFTHKGVLFPCLDYSPEKLSYVENEFQVRDDDIFNIAYLKSGTNWMLEILSLIRCDGDPGWVRSVLNWERAPWVESQLGLEAALKYPPPRLLCSHLPVQLFPKSLQRSKAKIIYTLRCPKDVLVSLYHFSKLLLLFKDPGSLDSFLEDFLSGNVPYGSWFDHVTGWMGLKGNENFFSITYEELQQDPWGSVRRICHFLGKELSEEQVAAVVENASFQSMKGNKMSNYSQQRDEFMDHQNGEFLRKGICGDWRNHLSEAQSQRFDTVYRERMSLGCTQAARGQRPERRTPPSPLPTSSSELWVRDPSSPPAPHSPRTTVSLRAPRAPLRSRKPPRLPCGGCQGRGAAITYAPPPLLLPLTVASLGVGVGLPIAQRGAGAVTAGRGALCWWRVPLEKGRVRGGRAGEGQPALALVDGRH</sequence>
<evidence type="ECO:0000256" key="3">
    <source>
        <dbReference type="ARBA" id="ARBA00022490"/>
    </source>
</evidence>
<gene>
    <name evidence="8" type="primary">LOC101940389</name>
</gene>
<dbReference type="Proteomes" id="UP000694380">
    <property type="component" value="Unplaced"/>
</dbReference>
<dbReference type="Pfam" id="PF00685">
    <property type="entry name" value="Sulfotransfer_1"/>
    <property type="match status" value="1"/>
</dbReference>
<dbReference type="AlphaFoldDB" id="A0A8C3FME1"/>
<feature type="region of interest" description="Disordered" evidence="6">
    <location>
        <begin position="295"/>
        <end position="358"/>
    </location>
</feature>
<reference evidence="8" key="1">
    <citation type="submission" date="2025-08" db="UniProtKB">
        <authorList>
            <consortium name="Ensembl"/>
        </authorList>
    </citation>
    <scope>IDENTIFICATION</scope>
</reference>
<evidence type="ECO:0000256" key="1">
    <source>
        <dbReference type="ARBA" id="ARBA00004496"/>
    </source>
</evidence>
<dbReference type="InterPro" id="IPR027417">
    <property type="entry name" value="P-loop_NTPase"/>
</dbReference>
<dbReference type="Ensembl" id="ENSCPBT00000010613.1">
    <property type="protein sequence ID" value="ENSCPBP00000008851.1"/>
    <property type="gene ID" value="ENSCPBG00000006860.1"/>
</dbReference>
<dbReference type="GO" id="GO:0008146">
    <property type="term" value="F:sulfotransferase activity"/>
    <property type="evidence" value="ECO:0007669"/>
    <property type="project" value="InterPro"/>
</dbReference>
<dbReference type="FunFam" id="3.40.50.300:FF:000433">
    <property type="entry name" value="Estrogen sulfotransferase"/>
    <property type="match status" value="1"/>
</dbReference>
<dbReference type="PANTHER" id="PTHR11783">
    <property type="entry name" value="SULFOTRANSFERASE SULT"/>
    <property type="match status" value="1"/>
</dbReference>
<feature type="domain" description="Sulfotransferase" evidence="7">
    <location>
        <begin position="50"/>
        <end position="292"/>
    </location>
</feature>
<organism evidence="8 9">
    <name type="scientific">Chrysemys picta bellii</name>
    <name type="common">Western painted turtle</name>
    <name type="synonym">Emys bellii</name>
    <dbReference type="NCBI Taxonomy" id="8478"/>
    <lineage>
        <taxon>Eukaryota</taxon>
        <taxon>Metazoa</taxon>
        <taxon>Chordata</taxon>
        <taxon>Craniata</taxon>
        <taxon>Vertebrata</taxon>
        <taxon>Euteleostomi</taxon>
        <taxon>Archelosauria</taxon>
        <taxon>Testudinata</taxon>
        <taxon>Testudines</taxon>
        <taxon>Cryptodira</taxon>
        <taxon>Durocryptodira</taxon>
        <taxon>Testudinoidea</taxon>
        <taxon>Emydidae</taxon>
        <taxon>Chrysemys</taxon>
    </lineage>
</organism>
<comment type="subcellular location">
    <subcellularLocation>
        <location evidence="1">Cytoplasm</location>
    </subcellularLocation>
</comment>
<dbReference type="GO" id="GO:0005737">
    <property type="term" value="C:cytoplasm"/>
    <property type="evidence" value="ECO:0007669"/>
    <property type="project" value="UniProtKB-SubCell"/>
</dbReference>